<reference evidence="5 6" key="1">
    <citation type="submission" date="2019-03" db="EMBL/GenBank/DDBJ databases">
        <title>Genomic Encyclopedia of Type Strains, Phase IV (KMG-IV): sequencing the most valuable type-strain genomes for metagenomic binning, comparative biology and taxonomic classification.</title>
        <authorList>
            <person name="Goeker M."/>
        </authorList>
    </citation>
    <scope>NUCLEOTIDE SEQUENCE [LARGE SCALE GENOMIC DNA]</scope>
    <source>
        <strain evidence="5 6">DSM 19580</strain>
    </source>
</reference>
<dbReference type="PANTHER" id="PTHR36845:SF1">
    <property type="entry name" value="HYDROLASE, PUTATIVE (AFU_ORTHOLOGUE AFUA_7G05090)-RELATED"/>
    <property type="match status" value="1"/>
</dbReference>
<evidence type="ECO:0000256" key="4">
    <source>
        <dbReference type="PIRSR" id="PIRSR610905-2"/>
    </source>
</evidence>
<dbReference type="PANTHER" id="PTHR36845">
    <property type="entry name" value="HYDROLASE, PUTATIVE (AFU_ORTHOLOGUE AFUA_7G05090)-RELATED"/>
    <property type="match status" value="1"/>
</dbReference>
<dbReference type="Pfam" id="PF07470">
    <property type="entry name" value="Glyco_hydro_88"/>
    <property type="match status" value="1"/>
</dbReference>
<dbReference type="SUPFAM" id="SSF48208">
    <property type="entry name" value="Six-hairpin glycosidases"/>
    <property type="match status" value="1"/>
</dbReference>
<comment type="similarity">
    <text evidence="2">Belongs to the glycosyl hydrolase 88 family.</text>
</comment>
<dbReference type="Proteomes" id="UP000295719">
    <property type="component" value="Unassembled WGS sequence"/>
</dbReference>
<feature type="binding site" evidence="4">
    <location>
        <position position="232"/>
    </location>
    <ligand>
        <name>substrate</name>
    </ligand>
</feature>
<evidence type="ECO:0000256" key="1">
    <source>
        <dbReference type="ARBA" id="ARBA00022801"/>
    </source>
</evidence>
<sequence>MLPKIITEPLKQVKQPAPDRFLLKQKIQAAIHIAAQKTLVNITKLEGNFPGETCIDGVWQRTENIGWTTGFWAGQLWLLWELTHDGRFRDQAEQWVSSFTERLDNRIDVDHHDLGFLYTLSCVSAWKLTGNESARHTAIRAAESLVTRFNPVANIIQAWGDLDDPAQQGRMIIDCNMNLPLLYWASQQTGDSRFAAVATAHLQQAARHLVRPDASTHHTFYIDINTGQPLHGRTHQGYSDTSCWARGQAWGIYGFMLGYKYTGQSSYVELTRSLAHYFLNRLPKDGVCYWDLDLKGTDVYRDSSAAAIAVCGLLDLANTLPSTDQYKLYYEHAALNIVDSMIDNYLSPLSESCDGLLKHGACNVNKNKGVDSCNAYGDYYFVEALTRLSQVWDSYW</sequence>
<dbReference type="InterPro" id="IPR052369">
    <property type="entry name" value="UG_Glycosaminoglycan_Hydrolase"/>
</dbReference>
<evidence type="ECO:0000256" key="3">
    <source>
        <dbReference type="PIRSR" id="PIRSR610905-1"/>
    </source>
</evidence>
<evidence type="ECO:0000313" key="5">
    <source>
        <dbReference type="EMBL" id="TCV95099.1"/>
    </source>
</evidence>
<dbReference type="GO" id="GO:0000272">
    <property type="term" value="P:polysaccharide catabolic process"/>
    <property type="evidence" value="ECO:0007669"/>
    <property type="project" value="TreeGrafter"/>
</dbReference>
<dbReference type="EMBL" id="SMCR01000006">
    <property type="protein sequence ID" value="TCV95099.1"/>
    <property type="molecule type" value="Genomic_DNA"/>
</dbReference>
<organism evidence="5 6">
    <name type="scientific">Biostraticola tofi</name>
    <dbReference type="NCBI Taxonomy" id="466109"/>
    <lineage>
        <taxon>Bacteria</taxon>
        <taxon>Pseudomonadati</taxon>
        <taxon>Pseudomonadota</taxon>
        <taxon>Gammaproteobacteria</taxon>
        <taxon>Enterobacterales</taxon>
        <taxon>Bruguierivoracaceae</taxon>
        <taxon>Biostraticola</taxon>
    </lineage>
</organism>
<feature type="binding site" evidence="4">
    <location>
        <position position="113"/>
    </location>
    <ligand>
        <name>substrate</name>
    </ligand>
</feature>
<dbReference type="Gene3D" id="1.50.10.10">
    <property type="match status" value="1"/>
</dbReference>
<feature type="binding site" evidence="4">
    <location>
        <position position="250"/>
    </location>
    <ligand>
        <name>substrate</name>
    </ligand>
</feature>
<accession>A0A4V2W4A1</accession>
<dbReference type="InterPro" id="IPR012341">
    <property type="entry name" value="6hp_glycosidase-like_sf"/>
</dbReference>
<name>A0A4V2W4A1_9GAMM</name>
<evidence type="ECO:0000256" key="2">
    <source>
        <dbReference type="ARBA" id="ARBA00038358"/>
    </source>
</evidence>
<dbReference type="OrthoDB" id="428577at2"/>
<feature type="binding site" evidence="4">
    <location>
        <position position="234"/>
    </location>
    <ligand>
        <name>substrate</name>
    </ligand>
</feature>
<dbReference type="InterPro" id="IPR008928">
    <property type="entry name" value="6-hairpin_glycosidase_sf"/>
</dbReference>
<dbReference type="InterPro" id="IPR010905">
    <property type="entry name" value="Glyco_hydro_88"/>
</dbReference>
<dbReference type="AlphaFoldDB" id="A0A4V2W4A1"/>
<feature type="binding site" evidence="4">
    <location>
        <position position="246"/>
    </location>
    <ligand>
        <name>substrate</name>
    </ligand>
</feature>
<protein>
    <submittedName>
        <fullName evidence="5">Unsaturated chondroitin disaccharide hydrolase</fullName>
    </submittedName>
</protein>
<comment type="caution">
    <text evidence="5">The sequence shown here is derived from an EMBL/GenBank/DDBJ whole genome shotgun (WGS) entry which is preliminary data.</text>
</comment>
<feature type="active site" description="Nucleophile" evidence="3">
    <location>
        <position position="113"/>
    </location>
</feature>
<evidence type="ECO:0000313" key="6">
    <source>
        <dbReference type="Proteomes" id="UP000295719"/>
    </source>
</evidence>
<keyword evidence="6" id="KW-1185">Reference proteome</keyword>
<proteinExistence type="inferred from homology"/>
<keyword evidence="1 5" id="KW-0378">Hydrolase</keyword>
<feature type="binding site" evidence="4">
    <location>
        <position position="174"/>
    </location>
    <ligand>
        <name>substrate</name>
    </ligand>
</feature>
<feature type="active site" description="Proton donor" evidence="3">
    <location>
        <position position="174"/>
    </location>
</feature>
<dbReference type="GO" id="GO:0052757">
    <property type="term" value="F:chondroitin hydrolase activity"/>
    <property type="evidence" value="ECO:0007669"/>
    <property type="project" value="TreeGrafter"/>
</dbReference>
<dbReference type="RefSeq" id="WP_131865790.1">
    <property type="nucleotide sequence ID" value="NZ_SMCR01000006.1"/>
</dbReference>
<gene>
    <name evidence="5" type="ORF">EDC52_10630</name>
</gene>